<accession>A0ABP9NT26</accession>
<evidence type="ECO:0000313" key="3">
    <source>
        <dbReference type="EMBL" id="GAA5133557.1"/>
    </source>
</evidence>
<dbReference type="RefSeq" id="WP_345734662.1">
    <property type="nucleotide sequence ID" value="NZ_BAABIA010000001.1"/>
</dbReference>
<proteinExistence type="predicted"/>
<keyword evidence="2" id="KW-0472">Membrane</keyword>
<gene>
    <name evidence="3" type="ORF">GCM10023213_03630</name>
</gene>
<keyword evidence="2" id="KW-0812">Transmembrane</keyword>
<dbReference type="InterPro" id="IPR019734">
    <property type="entry name" value="TPR_rpt"/>
</dbReference>
<dbReference type="Pfam" id="PF13428">
    <property type="entry name" value="TPR_14"/>
    <property type="match status" value="1"/>
</dbReference>
<name>A0ABP9NT26_9BACT</name>
<reference evidence="4" key="1">
    <citation type="journal article" date="2019" name="Int. J. Syst. Evol. Microbiol.">
        <title>The Global Catalogue of Microorganisms (GCM) 10K type strain sequencing project: providing services to taxonomists for standard genome sequencing and annotation.</title>
        <authorList>
            <consortium name="The Broad Institute Genomics Platform"/>
            <consortium name="The Broad Institute Genome Sequencing Center for Infectious Disease"/>
            <person name="Wu L."/>
            <person name="Ma J."/>
        </authorList>
    </citation>
    <scope>NUCLEOTIDE SEQUENCE [LARGE SCALE GENOMIC DNA]</scope>
    <source>
        <strain evidence="4">JCM 18053</strain>
    </source>
</reference>
<dbReference type="Pfam" id="PF13181">
    <property type="entry name" value="TPR_8"/>
    <property type="match status" value="1"/>
</dbReference>
<keyword evidence="2" id="KW-1133">Transmembrane helix</keyword>
<feature type="coiled-coil region" evidence="1">
    <location>
        <begin position="138"/>
        <end position="165"/>
    </location>
</feature>
<feature type="transmembrane region" description="Helical" evidence="2">
    <location>
        <begin position="18"/>
        <end position="36"/>
    </location>
</feature>
<dbReference type="Gene3D" id="1.25.40.10">
    <property type="entry name" value="Tetratricopeptide repeat domain"/>
    <property type="match status" value="1"/>
</dbReference>
<dbReference type="EMBL" id="BAABIA010000001">
    <property type="protein sequence ID" value="GAA5133557.1"/>
    <property type="molecule type" value="Genomic_DNA"/>
</dbReference>
<protein>
    <recommendedName>
        <fullName evidence="5">Tetratricopeptide repeat protein</fullName>
    </recommendedName>
</protein>
<comment type="caution">
    <text evidence="3">The sequence shown here is derived from an EMBL/GenBank/DDBJ whole genome shotgun (WGS) entry which is preliminary data.</text>
</comment>
<evidence type="ECO:0000313" key="4">
    <source>
        <dbReference type="Proteomes" id="UP001499852"/>
    </source>
</evidence>
<dbReference type="InterPro" id="IPR011990">
    <property type="entry name" value="TPR-like_helical_dom_sf"/>
</dbReference>
<sequence length="575" mass="63232">MSAPAPSPTDHRPRRRPWLTWILGALFLVAVLYWWGGARGISAARATVAGVYAKKAQEKRREKDWPAAWQNLAKARSWQVNAPQVLRAYADLLIASRSDDPSLLQVLRLLESQHLATAEDRLKMGQILISLGHVGAARAEYEKLTEAERQNLEGLELQAQLLHAEGRPDEAEKLLRHALSQAPANPDSRLRLAILDHRNSFPEVQARARQEVWEIARQTDSTGLSALDFLATQVQLNGEEAAELITLVEAHPTAPPATRFAALSARMRARPQDRTAILAAEVAAVRGQGVEILTPALSWLLQEQQAESVLDLLPDGLHLKSGQLLQAHLAALSSLGRWSDIDALLRTQKTLPIPETYLHLWKARTAEKLDSGIQTVRHHLEAAFAQTGRGQDDTAARLTAETAEKMGLWDLAHHFYAEVATQQPYRQLPLWEKVHEMALRGRDTSAALASARKLAQLQPENLVYTTRSLYLALIAGDKIETTLQAIVALGPSSQDRTPSVSLLQALAAYRMGDMAQVREHLAGLSATQDLAAGQRATCAGLMASIGQTGPAYRLAESIPALLLLPEEIRFLKRAL</sequence>
<dbReference type="SUPFAM" id="SSF48452">
    <property type="entry name" value="TPR-like"/>
    <property type="match status" value="1"/>
</dbReference>
<evidence type="ECO:0008006" key="5">
    <source>
        <dbReference type="Google" id="ProtNLM"/>
    </source>
</evidence>
<keyword evidence="1" id="KW-0175">Coiled coil</keyword>
<keyword evidence="4" id="KW-1185">Reference proteome</keyword>
<organism evidence="3 4">
    <name type="scientific">Prosthecobacter algae</name>
    <dbReference type="NCBI Taxonomy" id="1144682"/>
    <lineage>
        <taxon>Bacteria</taxon>
        <taxon>Pseudomonadati</taxon>
        <taxon>Verrucomicrobiota</taxon>
        <taxon>Verrucomicrobiia</taxon>
        <taxon>Verrucomicrobiales</taxon>
        <taxon>Verrucomicrobiaceae</taxon>
        <taxon>Prosthecobacter</taxon>
    </lineage>
</organism>
<evidence type="ECO:0000256" key="1">
    <source>
        <dbReference type="SAM" id="Coils"/>
    </source>
</evidence>
<dbReference type="Proteomes" id="UP001499852">
    <property type="component" value="Unassembled WGS sequence"/>
</dbReference>
<evidence type="ECO:0000256" key="2">
    <source>
        <dbReference type="SAM" id="Phobius"/>
    </source>
</evidence>